<reference evidence="6" key="1">
    <citation type="submission" date="2022-11" db="EMBL/GenBank/DDBJ databases">
        <authorList>
            <person name="Coimbra C."/>
        </authorList>
    </citation>
    <scope>NUCLEOTIDE SEQUENCE</scope>
    <source>
        <strain evidence="6">Jales19</strain>
    </source>
</reference>
<dbReference type="InterPro" id="IPR012318">
    <property type="entry name" value="HTH_CRP"/>
</dbReference>
<sequence length="238" mass="26229">MSYSAKNAVRISGLLSANIFGDFDQSQLTEIALTAHEYRYEPGQVIFQPGDPCNQLSIITSGSVNVSFNSEDGKEVIVAELRVGDTIGEMELLSNSRRLTNCIASRKTHLLALDKPIFEGLLTNPAFTKGLLETICRRLQQSLLFAEGLSIHSLETRLARLLVSMSETHGRRVGDGVVIDRAISQSLIGQMINASRPRINVQLQSWKHEKLIRLSGNRITILDEGAIRTISRSPLADS</sequence>
<dbReference type="SMART" id="SM00419">
    <property type="entry name" value="HTH_CRP"/>
    <property type="match status" value="1"/>
</dbReference>
<keyword evidence="2" id="KW-0238">DNA-binding</keyword>
<evidence type="ECO:0000256" key="3">
    <source>
        <dbReference type="ARBA" id="ARBA00023163"/>
    </source>
</evidence>
<proteinExistence type="predicted"/>
<keyword evidence="3" id="KW-0804">Transcription</keyword>
<evidence type="ECO:0000259" key="5">
    <source>
        <dbReference type="PROSITE" id="PS51063"/>
    </source>
</evidence>
<dbReference type="EMBL" id="JAPFQA010000016">
    <property type="protein sequence ID" value="MCZ8547663.1"/>
    <property type="molecule type" value="Genomic_DNA"/>
</dbReference>
<dbReference type="Gene3D" id="1.10.10.10">
    <property type="entry name" value="Winged helix-like DNA-binding domain superfamily/Winged helix DNA-binding domain"/>
    <property type="match status" value="1"/>
</dbReference>
<dbReference type="InterPro" id="IPR018490">
    <property type="entry name" value="cNMP-bd_dom_sf"/>
</dbReference>
<dbReference type="Pfam" id="PF00027">
    <property type="entry name" value="cNMP_binding"/>
    <property type="match status" value="1"/>
</dbReference>
<accession>A0ABT4R268</accession>
<dbReference type="PANTHER" id="PTHR24567:SF68">
    <property type="entry name" value="DNA-BINDING TRANSCRIPTIONAL DUAL REGULATOR CRP"/>
    <property type="match status" value="1"/>
</dbReference>
<dbReference type="RefSeq" id="WP_269907935.1">
    <property type="nucleotide sequence ID" value="NZ_JAPFQA010000016.1"/>
</dbReference>
<dbReference type="Proteomes" id="UP001152178">
    <property type="component" value="Unassembled WGS sequence"/>
</dbReference>
<dbReference type="InterPro" id="IPR036388">
    <property type="entry name" value="WH-like_DNA-bd_sf"/>
</dbReference>
<dbReference type="InterPro" id="IPR036390">
    <property type="entry name" value="WH_DNA-bd_sf"/>
</dbReference>
<dbReference type="Gene3D" id="2.60.120.10">
    <property type="entry name" value="Jelly Rolls"/>
    <property type="match status" value="1"/>
</dbReference>
<feature type="domain" description="Cyclic nucleotide-binding" evidence="4">
    <location>
        <begin position="19"/>
        <end position="122"/>
    </location>
</feature>
<evidence type="ECO:0000313" key="7">
    <source>
        <dbReference type="Proteomes" id="UP001152178"/>
    </source>
</evidence>
<comment type="caution">
    <text evidence="6">The sequence shown here is derived from an EMBL/GenBank/DDBJ whole genome shotgun (WGS) entry which is preliminary data.</text>
</comment>
<dbReference type="InterPro" id="IPR014710">
    <property type="entry name" value="RmlC-like_jellyroll"/>
</dbReference>
<name>A0ABT4R268_9HYPH</name>
<dbReference type="PANTHER" id="PTHR24567">
    <property type="entry name" value="CRP FAMILY TRANSCRIPTIONAL REGULATORY PROTEIN"/>
    <property type="match status" value="1"/>
</dbReference>
<dbReference type="SMART" id="SM00100">
    <property type="entry name" value="cNMP"/>
    <property type="match status" value="1"/>
</dbReference>
<dbReference type="InterPro" id="IPR000595">
    <property type="entry name" value="cNMP-bd_dom"/>
</dbReference>
<dbReference type="SUPFAM" id="SSF51206">
    <property type="entry name" value="cAMP-binding domain-like"/>
    <property type="match status" value="1"/>
</dbReference>
<keyword evidence="7" id="KW-1185">Reference proteome</keyword>
<dbReference type="Pfam" id="PF13545">
    <property type="entry name" value="HTH_Crp_2"/>
    <property type="match status" value="1"/>
</dbReference>
<evidence type="ECO:0000313" key="6">
    <source>
        <dbReference type="EMBL" id="MCZ8547663.1"/>
    </source>
</evidence>
<dbReference type="InterPro" id="IPR050397">
    <property type="entry name" value="Env_Response_Regulators"/>
</dbReference>
<gene>
    <name evidence="6" type="ORF">OOJ09_26045</name>
</gene>
<protein>
    <submittedName>
        <fullName evidence="6">Crp/Fnr family transcriptional regulator</fullName>
    </submittedName>
</protein>
<feature type="domain" description="HTH crp-type" evidence="5">
    <location>
        <begin position="152"/>
        <end position="225"/>
    </location>
</feature>
<evidence type="ECO:0000256" key="2">
    <source>
        <dbReference type="ARBA" id="ARBA00023125"/>
    </source>
</evidence>
<organism evidence="6 7">
    <name type="scientific">Mesorhizobium qingshengii</name>
    <dbReference type="NCBI Taxonomy" id="1165689"/>
    <lineage>
        <taxon>Bacteria</taxon>
        <taxon>Pseudomonadati</taxon>
        <taxon>Pseudomonadota</taxon>
        <taxon>Alphaproteobacteria</taxon>
        <taxon>Hyphomicrobiales</taxon>
        <taxon>Phyllobacteriaceae</taxon>
        <taxon>Mesorhizobium</taxon>
    </lineage>
</organism>
<evidence type="ECO:0000256" key="1">
    <source>
        <dbReference type="ARBA" id="ARBA00023015"/>
    </source>
</evidence>
<evidence type="ECO:0000259" key="4">
    <source>
        <dbReference type="PROSITE" id="PS50042"/>
    </source>
</evidence>
<dbReference type="PROSITE" id="PS50042">
    <property type="entry name" value="CNMP_BINDING_3"/>
    <property type="match status" value="1"/>
</dbReference>
<dbReference type="CDD" id="cd00038">
    <property type="entry name" value="CAP_ED"/>
    <property type="match status" value="1"/>
</dbReference>
<dbReference type="PROSITE" id="PS51063">
    <property type="entry name" value="HTH_CRP_2"/>
    <property type="match status" value="1"/>
</dbReference>
<keyword evidence="1" id="KW-0805">Transcription regulation</keyword>
<dbReference type="SUPFAM" id="SSF46785">
    <property type="entry name" value="Winged helix' DNA-binding domain"/>
    <property type="match status" value="1"/>
</dbReference>